<feature type="domain" description="Pseudouridine synthase I TruA alpha/beta" evidence="8">
    <location>
        <begin position="125"/>
        <end position="224"/>
    </location>
</feature>
<organism evidence="9 10">
    <name type="scientific">Natranaeroarchaeum sulfidigenes</name>
    <dbReference type="NCBI Taxonomy" id="2784880"/>
    <lineage>
        <taxon>Archaea</taxon>
        <taxon>Methanobacteriati</taxon>
        <taxon>Methanobacteriota</taxon>
        <taxon>Stenosarchaea group</taxon>
        <taxon>Halobacteria</taxon>
        <taxon>Halobacteriales</taxon>
        <taxon>Natronoarchaeaceae</taxon>
        <taxon>Natranaeroarchaeum</taxon>
    </lineage>
</organism>
<evidence type="ECO:0000256" key="6">
    <source>
        <dbReference type="PIRSR" id="PIRSR001430-2"/>
    </source>
</evidence>
<dbReference type="GO" id="GO:0003723">
    <property type="term" value="F:RNA binding"/>
    <property type="evidence" value="ECO:0007669"/>
    <property type="project" value="InterPro"/>
</dbReference>
<name>A0A897MHM0_9EURY</name>
<feature type="binding site" evidence="4 6">
    <location>
        <position position="108"/>
    </location>
    <ligand>
        <name>substrate</name>
    </ligand>
</feature>
<dbReference type="GeneID" id="70683796"/>
<comment type="catalytic activity">
    <reaction evidence="4 7">
        <text>uridine(38/39/40) in tRNA = pseudouridine(38/39/40) in tRNA</text>
        <dbReference type="Rhea" id="RHEA:22376"/>
        <dbReference type="Rhea" id="RHEA-COMP:10085"/>
        <dbReference type="Rhea" id="RHEA-COMP:10087"/>
        <dbReference type="ChEBI" id="CHEBI:65314"/>
        <dbReference type="ChEBI" id="CHEBI:65315"/>
        <dbReference type="EC" id="5.4.99.12"/>
    </reaction>
</comment>
<dbReference type="InterPro" id="IPR020095">
    <property type="entry name" value="PsdUridine_synth_TruA_C"/>
</dbReference>
<dbReference type="PANTHER" id="PTHR11142">
    <property type="entry name" value="PSEUDOURIDYLATE SYNTHASE"/>
    <property type="match status" value="1"/>
</dbReference>
<comment type="function">
    <text evidence="4">Formation of pseudouridine at positions 38, 39 and 40 in the anticodon stem and loop of transfer RNAs.</text>
</comment>
<dbReference type="InterPro" id="IPR020097">
    <property type="entry name" value="PsdUridine_synth_TruA_a/b_dom"/>
</dbReference>
<evidence type="ECO:0000256" key="2">
    <source>
        <dbReference type="ARBA" id="ARBA00022694"/>
    </source>
</evidence>
<dbReference type="InterPro" id="IPR020103">
    <property type="entry name" value="PsdUridine_synth_cat_dom_sf"/>
</dbReference>
<dbReference type="PIRSF" id="PIRSF001430">
    <property type="entry name" value="tRNA_psdUrid_synth"/>
    <property type="match status" value="1"/>
</dbReference>
<keyword evidence="3 4" id="KW-0413">Isomerase</keyword>
<feature type="active site" description="Nucleophile" evidence="4 5">
    <location>
        <position position="54"/>
    </location>
</feature>
<dbReference type="SUPFAM" id="SSF55120">
    <property type="entry name" value="Pseudouridine synthase"/>
    <property type="match status" value="1"/>
</dbReference>
<reference evidence="9" key="1">
    <citation type="submission" date="2020-11" db="EMBL/GenBank/DDBJ databases">
        <title>Carbohydrate-dependent, anaerobic sulfur respiration: A novel catabolism in halophilic archaea.</title>
        <authorList>
            <person name="Sorokin D.Y."/>
            <person name="Messina E."/>
            <person name="Smedile F."/>
            <person name="La Cono V."/>
            <person name="Hallsworth J.E."/>
            <person name="Yakimov M.M."/>
        </authorList>
    </citation>
    <scope>NUCLEOTIDE SEQUENCE</scope>
    <source>
        <strain evidence="9">AArc-S</strain>
    </source>
</reference>
<dbReference type="EC" id="5.4.99.12" evidence="4"/>
<evidence type="ECO:0000256" key="4">
    <source>
        <dbReference type="HAMAP-Rule" id="MF_00171"/>
    </source>
</evidence>
<sequence>MRAYRIAYDGRPYYGFQRQPDVPTVEDAIFDALDALDVFTGEKPASYAAAGRTDAGVSALAQTIAFEAPDWLSPAALNSELPATVRAWASSDVPDGFHATHHATQRRYTYHLHAPEADAALAREAIQRLSGGHDFHNLTPDDDGTVRTLQVHLAVDGPFFVLTVSAGGFARQLVRRLVSLVAAVARDKRPLGDVERVLAEEPLDGPRGVAPAPAQPLVLAGVTYGPSDALPDGIGFDVDVEAAESARQVFEAARVEHVTAGRVAGQLVAGVDAAIDD</sequence>
<comment type="similarity">
    <text evidence="1 4 7">Belongs to the tRNA pseudouridine synthase TruA family.</text>
</comment>
<dbReference type="Gene3D" id="3.30.70.580">
    <property type="entry name" value="Pseudouridine synthase I, catalytic domain, N-terminal subdomain"/>
    <property type="match status" value="1"/>
</dbReference>
<evidence type="ECO:0000259" key="8">
    <source>
        <dbReference type="Pfam" id="PF01416"/>
    </source>
</evidence>
<dbReference type="InterPro" id="IPR001406">
    <property type="entry name" value="PsdUridine_synth_TruA"/>
</dbReference>
<dbReference type="Pfam" id="PF01416">
    <property type="entry name" value="PseudoU_synth_1"/>
    <property type="match status" value="1"/>
</dbReference>
<dbReference type="NCBIfam" id="NF000622">
    <property type="entry name" value="PRK00021.3-3"/>
    <property type="match status" value="1"/>
</dbReference>
<dbReference type="AlphaFoldDB" id="A0A897MHM0"/>
<dbReference type="RefSeq" id="WP_238478757.1">
    <property type="nucleotide sequence ID" value="NZ_CP064786.1"/>
</dbReference>
<keyword evidence="2 4" id="KW-0819">tRNA processing</keyword>
<dbReference type="Proteomes" id="UP000663586">
    <property type="component" value="Chromosome"/>
</dbReference>
<dbReference type="PANTHER" id="PTHR11142:SF0">
    <property type="entry name" value="TRNA PSEUDOURIDINE SYNTHASE-LIKE 1"/>
    <property type="match status" value="1"/>
</dbReference>
<keyword evidence="10" id="KW-1185">Reference proteome</keyword>
<protein>
    <recommendedName>
        <fullName evidence="4">tRNA pseudouridine synthase A</fullName>
        <ecNumber evidence="4">5.4.99.12</ecNumber>
    </recommendedName>
    <alternativeName>
        <fullName evidence="4">tRNA pseudouridine(38-40) synthase</fullName>
    </alternativeName>
    <alternativeName>
        <fullName evidence="4">tRNA pseudouridylate synthase I</fullName>
    </alternativeName>
    <alternativeName>
        <fullName evidence="4">tRNA-uridine isomerase I</fullName>
    </alternativeName>
</protein>
<dbReference type="KEGG" id="hara:AArcS_0411"/>
<evidence type="ECO:0000256" key="7">
    <source>
        <dbReference type="RuleBase" id="RU003792"/>
    </source>
</evidence>
<dbReference type="Gene3D" id="3.30.70.660">
    <property type="entry name" value="Pseudouridine synthase I, catalytic domain, C-terminal subdomain"/>
    <property type="match status" value="1"/>
</dbReference>
<dbReference type="HAMAP" id="MF_00171">
    <property type="entry name" value="TruA"/>
    <property type="match status" value="1"/>
</dbReference>
<proteinExistence type="inferred from homology"/>
<dbReference type="GO" id="GO:0160147">
    <property type="term" value="F:tRNA pseudouridine(38-40) synthase activity"/>
    <property type="evidence" value="ECO:0007669"/>
    <property type="project" value="UniProtKB-EC"/>
</dbReference>
<gene>
    <name evidence="4 9" type="primary">truA</name>
    <name evidence="9" type="ORF">AArcS_0411</name>
</gene>
<dbReference type="GO" id="GO:0031119">
    <property type="term" value="P:tRNA pseudouridine synthesis"/>
    <property type="evidence" value="ECO:0007669"/>
    <property type="project" value="UniProtKB-UniRule"/>
</dbReference>
<accession>A0A897MHM0</accession>
<dbReference type="InterPro" id="IPR020094">
    <property type="entry name" value="TruA/RsuA/RluB/E/F_N"/>
</dbReference>
<evidence type="ECO:0000256" key="5">
    <source>
        <dbReference type="PIRSR" id="PIRSR001430-1"/>
    </source>
</evidence>
<evidence type="ECO:0000313" key="10">
    <source>
        <dbReference type="Proteomes" id="UP000663586"/>
    </source>
</evidence>
<evidence type="ECO:0000256" key="1">
    <source>
        <dbReference type="ARBA" id="ARBA00009375"/>
    </source>
</evidence>
<comment type="caution">
    <text evidence="4">Lacks conserved residue(s) required for the propagation of feature annotation.</text>
</comment>
<evidence type="ECO:0000256" key="3">
    <source>
        <dbReference type="ARBA" id="ARBA00023235"/>
    </source>
</evidence>
<evidence type="ECO:0000313" key="9">
    <source>
        <dbReference type="EMBL" id="QSG01640.1"/>
    </source>
</evidence>
<dbReference type="EMBL" id="CP064786">
    <property type="protein sequence ID" value="QSG01640.1"/>
    <property type="molecule type" value="Genomic_DNA"/>
</dbReference>